<evidence type="ECO:0000313" key="2">
    <source>
        <dbReference type="WBParaSite" id="MCU_006081-RA"/>
    </source>
</evidence>
<name>A0A5K3F7T7_MESCO</name>
<reference evidence="2" key="1">
    <citation type="submission" date="2019-11" db="UniProtKB">
        <authorList>
            <consortium name="WormBaseParasite"/>
        </authorList>
    </citation>
    <scope>IDENTIFICATION</scope>
</reference>
<dbReference type="SUPFAM" id="SSF81321">
    <property type="entry name" value="Family A G protein-coupled receptor-like"/>
    <property type="match status" value="1"/>
</dbReference>
<evidence type="ECO:0000256" key="1">
    <source>
        <dbReference type="SAM" id="Phobius"/>
    </source>
</evidence>
<dbReference type="WBParaSite" id="MCU_006081-RA">
    <property type="protein sequence ID" value="MCU_006081-RA"/>
    <property type="gene ID" value="MCU_006081"/>
</dbReference>
<keyword evidence="1" id="KW-0472">Membrane</keyword>
<accession>A0A5K3F7T7</accession>
<keyword evidence="1" id="KW-1133">Transmembrane helix</keyword>
<dbReference type="AlphaFoldDB" id="A0A5K3F7T7"/>
<dbReference type="Gene3D" id="1.20.1070.10">
    <property type="entry name" value="Rhodopsin 7-helix transmembrane proteins"/>
    <property type="match status" value="1"/>
</dbReference>
<feature type="transmembrane region" description="Helical" evidence="1">
    <location>
        <begin position="264"/>
        <end position="282"/>
    </location>
</feature>
<proteinExistence type="predicted"/>
<protein>
    <submittedName>
        <fullName evidence="2">G_PROTEIN_RECEP_F1_2 domain-containing protein</fullName>
    </submittedName>
</protein>
<keyword evidence="1" id="KW-0812">Transmembrane</keyword>
<sequence length="352" mass="39240">MSLIIVDDYKWWKLGIVIGIMLLTLLLSVLIALAICSAPVRFVTTHHLYLVSFLVILQINAFCNWPMDVLMTVLPLGDEQVTPRHCQASLLVETFCYQVISLHLLLSSSTALYNACPPCPFPRLLRHRGIARILRIALPWTIGILFVPINAHLCLASGDRCACVNRKAEFALLFLIVVFALPLLSAMAIILLTAVQIRRMETSPAQLLNHEINDVAKSPNEKPADTNEPFNQRIPMIEQGTTCTENQLSKANVSCSRTAASRKAVLQVLVMCVVSMVTWSPYALSASLWTICTAEFCDCPFSISTQTLNRFKWLTYTSPLAYLIGFLFVDPSLFGGALEKCHLPRTRTQSRT</sequence>
<organism evidence="2">
    <name type="scientific">Mesocestoides corti</name>
    <name type="common">Flatworm</name>
    <dbReference type="NCBI Taxonomy" id="53468"/>
    <lineage>
        <taxon>Eukaryota</taxon>
        <taxon>Metazoa</taxon>
        <taxon>Spiralia</taxon>
        <taxon>Lophotrochozoa</taxon>
        <taxon>Platyhelminthes</taxon>
        <taxon>Cestoda</taxon>
        <taxon>Eucestoda</taxon>
        <taxon>Cyclophyllidea</taxon>
        <taxon>Mesocestoididae</taxon>
        <taxon>Mesocestoides</taxon>
    </lineage>
</organism>
<feature type="transmembrane region" description="Helical" evidence="1">
    <location>
        <begin position="137"/>
        <end position="158"/>
    </location>
</feature>
<feature type="transmembrane region" description="Helical" evidence="1">
    <location>
        <begin position="320"/>
        <end position="338"/>
    </location>
</feature>
<feature type="transmembrane region" description="Helical" evidence="1">
    <location>
        <begin position="170"/>
        <end position="195"/>
    </location>
</feature>
<feature type="transmembrane region" description="Helical" evidence="1">
    <location>
        <begin position="12"/>
        <end position="36"/>
    </location>
</feature>